<sequence length="234" mass="25773">MADWGPVFVSLVLFILLTPGLLFQLPGRARCVEFGTFQTSGAAIIIHTLIYFGLICVFLLAIKVHLYMGYLKWKGTSNQLANVLTFQSTNNNETCRVGNILEFCGCEMKKALEGFVYSLLCVGAATFLYCHASYSFLPSFNNIAAYLISIDHSRHIEGVSIRSEMSADWGPVVMAVVLFVLLSPGLLFQLPAKGRVVEFGNMQTSGISILIHTIIFFVLITIFLIAIGVHIYSG</sequence>
<dbReference type="Proteomes" id="UP000515211">
    <property type="component" value="Chromosome 3"/>
</dbReference>
<dbReference type="KEGG" id="adu:107482101"/>
<feature type="signal peptide" evidence="2">
    <location>
        <begin position="1"/>
        <end position="22"/>
    </location>
</feature>
<reference evidence="4" key="2">
    <citation type="submission" date="2025-08" db="UniProtKB">
        <authorList>
            <consortium name="RefSeq"/>
        </authorList>
    </citation>
    <scope>IDENTIFICATION</scope>
    <source>
        <tissue evidence="4">Whole plant</tissue>
    </source>
</reference>
<feature type="transmembrane region" description="Helical" evidence="1">
    <location>
        <begin position="169"/>
        <end position="188"/>
    </location>
</feature>
<dbReference type="GeneID" id="107482101"/>
<dbReference type="RefSeq" id="XP_052114528.1">
    <property type="nucleotide sequence ID" value="XM_052258568.1"/>
</dbReference>
<feature type="transmembrane region" description="Helical" evidence="1">
    <location>
        <begin position="115"/>
        <end position="137"/>
    </location>
</feature>
<keyword evidence="3" id="KW-1185">Reference proteome</keyword>
<name>A0A9C6WTS6_ARADU</name>
<evidence type="ECO:0000313" key="4">
    <source>
        <dbReference type="RefSeq" id="XP_052114528.1"/>
    </source>
</evidence>
<keyword evidence="1" id="KW-0472">Membrane</keyword>
<evidence type="ECO:0000313" key="3">
    <source>
        <dbReference type="Proteomes" id="UP000515211"/>
    </source>
</evidence>
<feature type="transmembrane region" description="Helical" evidence="1">
    <location>
        <begin position="41"/>
        <end position="62"/>
    </location>
</feature>
<keyword evidence="1" id="KW-1133">Transmembrane helix</keyword>
<gene>
    <name evidence="4" type="primary">LOC107482101</name>
</gene>
<feature type="chain" id="PRO_5039007699" evidence="2">
    <location>
        <begin position="23"/>
        <end position="234"/>
    </location>
</feature>
<keyword evidence="1" id="KW-0812">Transmembrane</keyword>
<organism evidence="3 4">
    <name type="scientific">Arachis duranensis</name>
    <name type="common">Wild peanut</name>
    <dbReference type="NCBI Taxonomy" id="130453"/>
    <lineage>
        <taxon>Eukaryota</taxon>
        <taxon>Viridiplantae</taxon>
        <taxon>Streptophyta</taxon>
        <taxon>Embryophyta</taxon>
        <taxon>Tracheophyta</taxon>
        <taxon>Spermatophyta</taxon>
        <taxon>Magnoliopsida</taxon>
        <taxon>eudicotyledons</taxon>
        <taxon>Gunneridae</taxon>
        <taxon>Pentapetalae</taxon>
        <taxon>rosids</taxon>
        <taxon>fabids</taxon>
        <taxon>Fabales</taxon>
        <taxon>Fabaceae</taxon>
        <taxon>Papilionoideae</taxon>
        <taxon>50 kb inversion clade</taxon>
        <taxon>dalbergioids sensu lato</taxon>
        <taxon>Dalbergieae</taxon>
        <taxon>Pterocarpus clade</taxon>
        <taxon>Arachis</taxon>
    </lineage>
</organism>
<accession>A0A9C6WTS6</accession>
<evidence type="ECO:0000256" key="2">
    <source>
        <dbReference type="SAM" id="SignalP"/>
    </source>
</evidence>
<dbReference type="AlphaFoldDB" id="A0A9C6WTS6"/>
<keyword evidence="2" id="KW-0732">Signal</keyword>
<protein>
    <submittedName>
        <fullName evidence="4">Uncharacterized protein LOC107482101</fullName>
    </submittedName>
</protein>
<dbReference type="PANTHER" id="PTHR33128">
    <property type="entry name" value="OS05G0103400 PROTEIN"/>
    <property type="match status" value="1"/>
</dbReference>
<reference evidence="3" key="1">
    <citation type="journal article" date="2016" name="Nat. Genet.">
        <title>The genome sequences of Arachis duranensis and Arachis ipaensis, the diploid ancestors of cultivated peanut.</title>
        <authorList>
            <person name="Bertioli D.J."/>
            <person name="Cannon S.B."/>
            <person name="Froenicke L."/>
            <person name="Huang G."/>
            <person name="Farmer A.D."/>
            <person name="Cannon E.K."/>
            <person name="Liu X."/>
            <person name="Gao D."/>
            <person name="Clevenger J."/>
            <person name="Dash S."/>
            <person name="Ren L."/>
            <person name="Moretzsohn M.C."/>
            <person name="Shirasawa K."/>
            <person name="Huang W."/>
            <person name="Vidigal B."/>
            <person name="Abernathy B."/>
            <person name="Chu Y."/>
            <person name="Niederhuth C.E."/>
            <person name="Umale P."/>
            <person name="Araujo A.C."/>
            <person name="Kozik A."/>
            <person name="Kim K.D."/>
            <person name="Burow M.D."/>
            <person name="Varshney R.K."/>
            <person name="Wang X."/>
            <person name="Zhang X."/>
            <person name="Barkley N."/>
            <person name="Guimaraes P.M."/>
            <person name="Isobe S."/>
            <person name="Guo B."/>
            <person name="Liao B."/>
            <person name="Stalker H.T."/>
            <person name="Schmitz R.J."/>
            <person name="Scheffler B.E."/>
            <person name="Leal-Bertioli S.C."/>
            <person name="Xun X."/>
            <person name="Jackson S.A."/>
            <person name="Michelmore R."/>
            <person name="Ozias-Akins P."/>
        </authorList>
    </citation>
    <scope>NUCLEOTIDE SEQUENCE [LARGE SCALE GENOMIC DNA]</scope>
    <source>
        <strain evidence="3">cv. V14167</strain>
    </source>
</reference>
<evidence type="ECO:0000256" key="1">
    <source>
        <dbReference type="SAM" id="Phobius"/>
    </source>
</evidence>
<feature type="transmembrane region" description="Helical" evidence="1">
    <location>
        <begin position="209"/>
        <end position="232"/>
    </location>
</feature>
<dbReference type="PANTHER" id="PTHR33128:SF9">
    <property type="entry name" value="PROTEIN, PUTATIVE-RELATED"/>
    <property type="match status" value="1"/>
</dbReference>
<dbReference type="InterPro" id="IPR021775">
    <property type="entry name" value="DUF3339"/>
</dbReference>
<dbReference type="Pfam" id="PF11820">
    <property type="entry name" value="DUF3339"/>
    <property type="match status" value="2"/>
</dbReference>
<proteinExistence type="predicted"/>